<dbReference type="GO" id="GO:0003723">
    <property type="term" value="F:RNA binding"/>
    <property type="evidence" value="ECO:0007669"/>
    <property type="project" value="UniProtKB-UniRule"/>
</dbReference>
<dbReference type="InterPro" id="IPR002004">
    <property type="entry name" value="PABP_HYD_C"/>
</dbReference>
<dbReference type="Gene3D" id="1.10.1900.10">
    <property type="entry name" value="c-terminal domain of poly(a) binding protein"/>
    <property type="match status" value="1"/>
</dbReference>
<evidence type="ECO:0008006" key="9">
    <source>
        <dbReference type="Google" id="ProtNLM"/>
    </source>
</evidence>
<feature type="domain" description="RRM" evidence="5">
    <location>
        <begin position="189"/>
        <end position="266"/>
    </location>
</feature>
<reference evidence="7" key="1">
    <citation type="submission" date="2023-07" db="EMBL/GenBank/DDBJ databases">
        <authorList>
            <consortium name="AG Swart"/>
            <person name="Singh M."/>
            <person name="Singh A."/>
            <person name="Seah K."/>
            <person name="Emmerich C."/>
        </authorList>
    </citation>
    <scope>NUCLEOTIDE SEQUENCE</scope>
    <source>
        <strain evidence="7">DP1</strain>
    </source>
</reference>
<sequence length="622" mass="69755">MDSAKKNFIVHISEIPHGVSENDIKKYFKDRMGIDVKIGHLRPVKNKEIPLQWARVDLCSFENYERAVEEQRFPTFLEGHQSRLLPNDRDIISKDIAEKNIFVKGLDKVKYDNEELYELFKQFGAIDASKISKTVKSEGGNIISTSNGYGFVKFNDADKAKEVLENTKFDDEGIVLESYMKDRKKPDSNNLYVKNFENSVTEDTLKEIFSKYGDITSVKVMQDEASGRKFGYVCFKEEDAAKAALEMHESAIPPHSDSLYVQKHVKKSVRRDLLQKAYKKQNLFVRNFGENVTEKDLKDLFNQFGSIMNVKILTKNTVINGEEVTISQSKGFVCFESPEDARAAVDYAQDKGIWFDSKRLNVSLFEPKSERANQGRDSKMGGVNPEISDFIAQFLQNMAQGQMPGVGGFMGGAGGPPMPPAPMGPARSGYGGQTQKRMPRNDMYGNRPPQPVMPTSNYGAPPMPRPPFQQQPMMMSGGNQFPPGPPQNMPRNVPMMQPEMQMEAMDVMQPQPQPTPGMEYGAPVMQPPVNFSSDEAQYNNTYNEMIKSHEYATASEDDKRTKFGDLIFPYVEGLSGPDNAPKITGMIIDLELNDLEQATSTLSSLKEKISEGMDLLADEGGD</sequence>
<dbReference type="CDD" id="cd00590">
    <property type="entry name" value="RRM_SF"/>
    <property type="match status" value="1"/>
</dbReference>
<dbReference type="InterPro" id="IPR012677">
    <property type="entry name" value="Nucleotide-bd_a/b_plait_sf"/>
</dbReference>
<evidence type="ECO:0000259" key="6">
    <source>
        <dbReference type="PROSITE" id="PS51309"/>
    </source>
</evidence>
<gene>
    <name evidence="7" type="ORF">ECRASSUSDP1_LOCUS3226</name>
</gene>
<dbReference type="PANTHER" id="PTHR24012">
    <property type="entry name" value="RNA BINDING PROTEIN"/>
    <property type="match status" value="1"/>
</dbReference>
<dbReference type="AlphaFoldDB" id="A0AAD1U4M3"/>
<dbReference type="Proteomes" id="UP001295684">
    <property type="component" value="Unassembled WGS sequence"/>
</dbReference>
<dbReference type="SUPFAM" id="SSF54928">
    <property type="entry name" value="RNA-binding domain, RBD"/>
    <property type="match status" value="2"/>
</dbReference>
<evidence type="ECO:0000259" key="5">
    <source>
        <dbReference type="PROSITE" id="PS50102"/>
    </source>
</evidence>
<accession>A0AAD1U4M3</accession>
<dbReference type="PROSITE" id="PS51309">
    <property type="entry name" value="PABC"/>
    <property type="match status" value="1"/>
</dbReference>
<protein>
    <recommendedName>
        <fullName evidence="9">Polyadenylate-binding protein</fullName>
    </recommendedName>
</protein>
<dbReference type="SMART" id="SM00360">
    <property type="entry name" value="RRM"/>
    <property type="match status" value="4"/>
</dbReference>
<dbReference type="PROSITE" id="PS50102">
    <property type="entry name" value="RRM"/>
    <property type="match status" value="3"/>
</dbReference>
<feature type="domain" description="RRM" evidence="5">
    <location>
        <begin position="99"/>
        <end position="198"/>
    </location>
</feature>
<evidence type="ECO:0000256" key="1">
    <source>
        <dbReference type="ARBA" id="ARBA00008557"/>
    </source>
</evidence>
<dbReference type="InterPro" id="IPR036053">
    <property type="entry name" value="PABP-dom"/>
</dbReference>
<keyword evidence="8" id="KW-1185">Reference proteome</keyword>
<dbReference type="EMBL" id="CAMPGE010003089">
    <property type="protein sequence ID" value="CAI2361911.1"/>
    <property type="molecule type" value="Genomic_DNA"/>
</dbReference>
<keyword evidence="3 4" id="KW-0694">RNA-binding</keyword>
<dbReference type="InterPro" id="IPR035979">
    <property type="entry name" value="RBD_domain_sf"/>
</dbReference>
<organism evidence="7 8">
    <name type="scientific">Euplotes crassus</name>
    <dbReference type="NCBI Taxonomy" id="5936"/>
    <lineage>
        <taxon>Eukaryota</taxon>
        <taxon>Sar</taxon>
        <taxon>Alveolata</taxon>
        <taxon>Ciliophora</taxon>
        <taxon>Intramacronucleata</taxon>
        <taxon>Spirotrichea</taxon>
        <taxon>Hypotrichia</taxon>
        <taxon>Euplotida</taxon>
        <taxon>Euplotidae</taxon>
        <taxon>Moneuplotes</taxon>
    </lineage>
</organism>
<feature type="domain" description="RRM" evidence="5">
    <location>
        <begin position="281"/>
        <end position="367"/>
    </location>
</feature>
<dbReference type="SMART" id="SM00517">
    <property type="entry name" value="PolyA"/>
    <property type="match status" value="1"/>
</dbReference>
<name>A0AAD1U4M3_EUPCR</name>
<comment type="caution">
    <text evidence="7">The sequence shown here is derived from an EMBL/GenBank/DDBJ whole genome shotgun (WGS) entry which is preliminary data.</text>
</comment>
<feature type="domain" description="PABC" evidence="6">
    <location>
        <begin position="543"/>
        <end position="621"/>
    </location>
</feature>
<dbReference type="SUPFAM" id="SSF63570">
    <property type="entry name" value="PABC (PABP) domain"/>
    <property type="match status" value="1"/>
</dbReference>
<comment type="similarity">
    <text evidence="1">Belongs to the polyadenylate-binding protein type-1 family.</text>
</comment>
<dbReference type="Gene3D" id="3.30.70.330">
    <property type="match status" value="4"/>
</dbReference>
<dbReference type="InterPro" id="IPR000504">
    <property type="entry name" value="RRM_dom"/>
</dbReference>
<evidence type="ECO:0000256" key="3">
    <source>
        <dbReference type="ARBA" id="ARBA00022884"/>
    </source>
</evidence>
<evidence type="ECO:0000256" key="2">
    <source>
        <dbReference type="ARBA" id="ARBA00022737"/>
    </source>
</evidence>
<dbReference type="Pfam" id="PF00076">
    <property type="entry name" value="RRM_1"/>
    <property type="match status" value="3"/>
</dbReference>
<evidence type="ECO:0000256" key="4">
    <source>
        <dbReference type="PROSITE-ProRule" id="PRU00176"/>
    </source>
</evidence>
<evidence type="ECO:0000313" key="7">
    <source>
        <dbReference type="EMBL" id="CAI2361911.1"/>
    </source>
</evidence>
<evidence type="ECO:0000313" key="8">
    <source>
        <dbReference type="Proteomes" id="UP001295684"/>
    </source>
</evidence>
<keyword evidence="2" id="KW-0677">Repeat</keyword>
<dbReference type="Pfam" id="PF00658">
    <property type="entry name" value="MLLE"/>
    <property type="match status" value="1"/>
</dbReference>
<proteinExistence type="inferred from homology"/>